<dbReference type="PROSITE" id="PS50110">
    <property type="entry name" value="RESPONSE_REGULATORY"/>
    <property type="match status" value="1"/>
</dbReference>
<keyword evidence="5" id="KW-1185">Reference proteome</keyword>
<gene>
    <name evidence="4" type="ORF">IQ217_11000</name>
</gene>
<evidence type="ECO:0000259" key="3">
    <source>
        <dbReference type="PROSITE" id="PS50887"/>
    </source>
</evidence>
<dbReference type="SUPFAM" id="SSF55073">
    <property type="entry name" value="Nucleotide cyclase"/>
    <property type="match status" value="1"/>
</dbReference>
<dbReference type="RefSeq" id="WP_190597600.1">
    <property type="nucleotide sequence ID" value="NZ_JADEVV010000028.1"/>
</dbReference>
<dbReference type="PANTHER" id="PTHR45138">
    <property type="entry name" value="REGULATORY COMPONENTS OF SENSORY TRANSDUCTION SYSTEM"/>
    <property type="match status" value="1"/>
</dbReference>
<dbReference type="SMART" id="SM00267">
    <property type="entry name" value="GGDEF"/>
    <property type="match status" value="1"/>
</dbReference>
<evidence type="ECO:0000256" key="1">
    <source>
        <dbReference type="PROSITE-ProRule" id="PRU00169"/>
    </source>
</evidence>
<dbReference type="InterPro" id="IPR001789">
    <property type="entry name" value="Sig_transdc_resp-reg_receiver"/>
</dbReference>
<dbReference type="SMART" id="SM00448">
    <property type="entry name" value="REC"/>
    <property type="match status" value="1"/>
</dbReference>
<feature type="domain" description="GGDEF" evidence="3">
    <location>
        <begin position="318"/>
        <end position="453"/>
    </location>
</feature>
<dbReference type="Pfam" id="PF00990">
    <property type="entry name" value="GGDEF"/>
    <property type="match status" value="1"/>
</dbReference>
<accession>A0ABR9VSM5</accession>
<reference evidence="4 5" key="1">
    <citation type="submission" date="2020-10" db="EMBL/GenBank/DDBJ databases">
        <authorList>
            <person name="Castelo-Branco R."/>
            <person name="Eusebio N."/>
            <person name="Adriana R."/>
            <person name="Vieira A."/>
            <person name="Brugerolle De Fraissinette N."/>
            <person name="Rezende De Castro R."/>
            <person name="Schneider M.P."/>
            <person name="Vasconcelos V."/>
            <person name="Leao P.N."/>
        </authorList>
    </citation>
    <scope>NUCLEOTIDE SEQUENCE [LARGE SCALE GENOMIC DNA]</scope>
    <source>
        <strain evidence="4 5">LEGE 00031</strain>
    </source>
</reference>
<dbReference type="Pfam" id="PF00072">
    <property type="entry name" value="Response_reg"/>
    <property type="match status" value="1"/>
</dbReference>
<dbReference type="InterPro" id="IPR000014">
    <property type="entry name" value="PAS"/>
</dbReference>
<evidence type="ECO:0000313" key="5">
    <source>
        <dbReference type="Proteomes" id="UP000658720"/>
    </source>
</evidence>
<dbReference type="Gene3D" id="3.30.70.270">
    <property type="match status" value="1"/>
</dbReference>
<dbReference type="InterPro" id="IPR050469">
    <property type="entry name" value="Diguanylate_Cyclase"/>
</dbReference>
<dbReference type="SUPFAM" id="SSF52172">
    <property type="entry name" value="CheY-like"/>
    <property type="match status" value="1"/>
</dbReference>
<dbReference type="Gene3D" id="3.30.450.20">
    <property type="entry name" value="PAS domain"/>
    <property type="match status" value="1"/>
</dbReference>
<protein>
    <submittedName>
        <fullName evidence="4">Diguanylate cyclase</fullName>
    </submittedName>
</protein>
<dbReference type="InterPro" id="IPR029787">
    <property type="entry name" value="Nucleotide_cyclase"/>
</dbReference>
<organism evidence="4 5">
    <name type="scientific">Synechocystis salina LEGE 00031</name>
    <dbReference type="NCBI Taxonomy" id="1828736"/>
    <lineage>
        <taxon>Bacteria</taxon>
        <taxon>Bacillati</taxon>
        <taxon>Cyanobacteriota</taxon>
        <taxon>Cyanophyceae</taxon>
        <taxon>Synechococcales</taxon>
        <taxon>Merismopediaceae</taxon>
        <taxon>Synechocystis</taxon>
    </lineage>
</organism>
<proteinExistence type="predicted"/>
<feature type="domain" description="Response regulatory" evidence="2">
    <location>
        <begin position="10"/>
        <end position="126"/>
    </location>
</feature>
<dbReference type="CDD" id="cd00130">
    <property type="entry name" value="PAS"/>
    <property type="match status" value="1"/>
</dbReference>
<dbReference type="Proteomes" id="UP000658720">
    <property type="component" value="Unassembled WGS sequence"/>
</dbReference>
<dbReference type="NCBIfam" id="TIGR00254">
    <property type="entry name" value="GGDEF"/>
    <property type="match status" value="1"/>
</dbReference>
<comment type="caution">
    <text evidence="4">The sequence shown here is derived from an EMBL/GenBank/DDBJ whole genome shotgun (WGS) entry which is preliminary data.</text>
</comment>
<dbReference type="CDD" id="cd01949">
    <property type="entry name" value="GGDEF"/>
    <property type="match status" value="1"/>
</dbReference>
<dbReference type="Gene3D" id="3.40.50.2300">
    <property type="match status" value="1"/>
</dbReference>
<dbReference type="EMBL" id="JADEVV010000028">
    <property type="protein sequence ID" value="MBE9254360.1"/>
    <property type="molecule type" value="Genomic_DNA"/>
</dbReference>
<dbReference type="InterPro" id="IPR043128">
    <property type="entry name" value="Rev_trsase/Diguanyl_cyclase"/>
</dbReference>
<dbReference type="CDD" id="cd19920">
    <property type="entry name" value="REC_PA4781-like"/>
    <property type="match status" value="1"/>
</dbReference>
<dbReference type="InterPro" id="IPR000160">
    <property type="entry name" value="GGDEF_dom"/>
</dbReference>
<dbReference type="PANTHER" id="PTHR45138:SF9">
    <property type="entry name" value="DIGUANYLATE CYCLASE DGCM-RELATED"/>
    <property type="match status" value="1"/>
</dbReference>
<sequence>MEKADENKGNILLVDDLPNNLQLLSDLLINLGYTVRSVTSGKMALRTLQVKRPDLILLDIKMPDMDGYEVCAMIKKEEELQDIPIIFISALGDTFDKVKAFECGGVDYITKPFQIEEVVARIEGQLTIQRQRVALKREVRKRREAEEVLYQSRALLSSVLNSALDGIAAMQAVRNPQTGDIEDFRCLVINPILSKAFNRSREDLIGRVLLKRFLQRLDPQLFDQFVNLVETGTFLTQDIYFPIADSDWYHFVAVKLGDGFAVTVRDITDRKRMELELQAANQQLQLLANIDGLTHIANRRRFDEYLAQEWQRHCREQKPLALILVDIDYFKAYNDLYGHQQGDDCLQKVAHTLVDIAKRITDLVARYGGEEFVVVLPNTNQQDALAMAENMIEAIAALAIPHEGSSVSQYVTISTGISSIIPTAKDTVERIISEADQALYSAKSQGRNRACLG</sequence>
<dbReference type="PROSITE" id="PS50887">
    <property type="entry name" value="GGDEF"/>
    <property type="match status" value="1"/>
</dbReference>
<feature type="modified residue" description="4-aspartylphosphate" evidence="1">
    <location>
        <position position="59"/>
    </location>
</feature>
<dbReference type="SUPFAM" id="SSF55785">
    <property type="entry name" value="PYP-like sensor domain (PAS domain)"/>
    <property type="match status" value="1"/>
</dbReference>
<dbReference type="InterPro" id="IPR035965">
    <property type="entry name" value="PAS-like_dom_sf"/>
</dbReference>
<evidence type="ECO:0000259" key="2">
    <source>
        <dbReference type="PROSITE" id="PS50110"/>
    </source>
</evidence>
<evidence type="ECO:0000313" key="4">
    <source>
        <dbReference type="EMBL" id="MBE9254360.1"/>
    </source>
</evidence>
<name>A0ABR9VSM5_9SYNC</name>
<dbReference type="InterPro" id="IPR011006">
    <property type="entry name" value="CheY-like_superfamily"/>
</dbReference>
<keyword evidence="1" id="KW-0597">Phosphoprotein</keyword>